<proteinExistence type="predicted"/>
<evidence type="ECO:0000313" key="4">
    <source>
        <dbReference type="Proteomes" id="UP000813461"/>
    </source>
</evidence>
<evidence type="ECO:0000256" key="1">
    <source>
        <dbReference type="SAM" id="Coils"/>
    </source>
</evidence>
<dbReference type="GO" id="GO:0008017">
    <property type="term" value="F:microtubule binding"/>
    <property type="evidence" value="ECO:0007669"/>
    <property type="project" value="TreeGrafter"/>
</dbReference>
<dbReference type="GO" id="GO:0030705">
    <property type="term" value="P:cytoskeleton-dependent intracellular transport"/>
    <property type="evidence" value="ECO:0007669"/>
    <property type="project" value="TreeGrafter"/>
</dbReference>
<dbReference type="PANTHER" id="PTHR18947:SF28">
    <property type="entry name" value="GIRDIN, ISOFORM A"/>
    <property type="match status" value="1"/>
</dbReference>
<protein>
    <submittedName>
        <fullName evidence="3">Uncharacterized protein</fullName>
    </submittedName>
</protein>
<dbReference type="PANTHER" id="PTHR18947">
    <property type="entry name" value="HOOK PROTEINS"/>
    <property type="match status" value="1"/>
</dbReference>
<feature type="coiled-coil region" evidence="1">
    <location>
        <begin position="310"/>
        <end position="376"/>
    </location>
</feature>
<dbReference type="AlphaFoldDB" id="A0A8K0QXS7"/>
<feature type="coiled-coil region" evidence="1">
    <location>
        <begin position="455"/>
        <end position="636"/>
    </location>
</feature>
<keyword evidence="1" id="KW-0175">Coiled coil</keyword>
<keyword evidence="4" id="KW-1185">Reference proteome</keyword>
<dbReference type="EMBL" id="JAGMVJ010000021">
    <property type="protein sequence ID" value="KAH7074063.1"/>
    <property type="molecule type" value="Genomic_DNA"/>
</dbReference>
<dbReference type="GO" id="GO:0051959">
    <property type="term" value="F:dynein light intermediate chain binding"/>
    <property type="evidence" value="ECO:0007669"/>
    <property type="project" value="TreeGrafter"/>
</dbReference>
<dbReference type="OrthoDB" id="4332097at2759"/>
<dbReference type="Proteomes" id="UP000813461">
    <property type="component" value="Unassembled WGS sequence"/>
</dbReference>
<evidence type="ECO:0000313" key="3">
    <source>
        <dbReference type="EMBL" id="KAH7074063.1"/>
    </source>
</evidence>
<feature type="region of interest" description="Disordered" evidence="2">
    <location>
        <begin position="154"/>
        <end position="174"/>
    </location>
</feature>
<comment type="caution">
    <text evidence="3">The sequence shown here is derived from an EMBL/GenBank/DDBJ whole genome shotgun (WGS) entry which is preliminary data.</text>
</comment>
<dbReference type="GO" id="GO:0005815">
    <property type="term" value="C:microtubule organizing center"/>
    <property type="evidence" value="ECO:0007669"/>
    <property type="project" value="TreeGrafter"/>
</dbReference>
<gene>
    <name evidence="3" type="ORF">FB567DRAFT_188450</name>
</gene>
<dbReference type="GO" id="GO:0005737">
    <property type="term" value="C:cytoplasm"/>
    <property type="evidence" value="ECO:0007669"/>
    <property type="project" value="TreeGrafter"/>
</dbReference>
<sequence>MSYFTYHGKLGDELIVAVLPNGTVEADDPIYIYTDKKAMAYTVRYNSVTDDGDDKFTFHDGYYEFEAIATKAYQSLSLTRKAVSNGKTAIVALTRQYSQPQTVTPQSNSPKIWTGTINFHSWAKEEPFVIVAPKGLGNEKPVVAIWQWTKDDKGVPNTLSHSTEKQTSSPTSPTKFSFKQAGHYDVTCQVNIASNGLAVTVKDATNTAVEQKELVLLPQNTINAEHRFNPPRGVVEKKSLDCSRPNAKPSLPRITEPLPFPEDLVDCLAHVAAYVDRAGYHAKFSQKQFDKLDRAFHLSEEKVEKRDTAIVKLKGDVARLETEKKDLKERNDALDKKIIEERKEAAAREAKLQEQLQKALEDLRASQGREKKLEKENSDLRDYIKKDAALDAERQKKWEEWKKKDAADDARREKEWKDHDKADHEALKQVQKALMESIANGKRLSDELIVKDKKIADLQSSLEATKCELETARAEIDRLNLELVAELAYKVELQQELEATQEKLRVAEKSVQYLTQQFNILTIELADEKKESGKLREELKTSKADLKEANRQLENAKLDIEQRDRTIKRNEADILELEQEEKNLKNALKELTEAHDSLEVLYKSTDEKLTKSKSDNKEYKAEVKGLSDRLAEMRKHDDEQHKKPVVAVTEIALPS</sequence>
<organism evidence="3 4">
    <name type="scientific">Paraphoma chrysanthemicola</name>
    <dbReference type="NCBI Taxonomy" id="798071"/>
    <lineage>
        <taxon>Eukaryota</taxon>
        <taxon>Fungi</taxon>
        <taxon>Dikarya</taxon>
        <taxon>Ascomycota</taxon>
        <taxon>Pezizomycotina</taxon>
        <taxon>Dothideomycetes</taxon>
        <taxon>Pleosporomycetidae</taxon>
        <taxon>Pleosporales</taxon>
        <taxon>Pleosporineae</taxon>
        <taxon>Phaeosphaeriaceae</taxon>
        <taxon>Paraphoma</taxon>
    </lineage>
</organism>
<dbReference type="GO" id="GO:0031122">
    <property type="term" value="P:cytoplasmic microtubule organization"/>
    <property type="evidence" value="ECO:0007669"/>
    <property type="project" value="TreeGrafter"/>
</dbReference>
<reference evidence="3" key="1">
    <citation type="journal article" date="2021" name="Nat. Commun.">
        <title>Genetic determinants of endophytism in the Arabidopsis root mycobiome.</title>
        <authorList>
            <person name="Mesny F."/>
            <person name="Miyauchi S."/>
            <person name="Thiergart T."/>
            <person name="Pickel B."/>
            <person name="Atanasova L."/>
            <person name="Karlsson M."/>
            <person name="Huettel B."/>
            <person name="Barry K.W."/>
            <person name="Haridas S."/>
            <person name="Chen C."/>
            <person name="Bauer D."/>
            <person name="Andreopoulos W."/>
            <person name="Pangilinan J."/>
            <person name="LaButti K."/>
            <person name="Riley R."/>
            <person name="Lipzen A."/>
            <person name="Clum A."/>
            <person name="Drula E."/>
            <person name="Henrissat B."/>
            <person name="Kohler A."/>
            <person name="Grigoriev I.V."/>
            <person name="Martin F.M."/>
            <person name="Hacquard S."/>
        </authorList>
    </citation>
    <scope>NUCLEOTIDE SEQUENCE</scope>
    <source>
        <strain evidence="3">MPI-SDFR-AT-0120</strain>
    </source>
</reference>
<accession>A0A8K0QXS7</accession>
<evidence type="ECO:0000256" key="2">
    <source>
        <dbReference type="SAM" id="MobiDB-lite"/>
    </source>
</evidence>
<dbReference type="SUPFAM" id="SSF57997">
    <property type="entry name" value="Tropomyosin"/>
    <property type="match status" value="1"/>
</dbReference>
<name>A0A8K0QXS7_9PLEO</name>